<dbReference type="EMBL" id="PQFF01000071">
    <property type="protein sequence ID" value="RHZ84768.1"/>
    <property type="molecule type" value="Genomic_DNA"/>
</dbReference>
<protein>
    <submittedName>
        <fullName evidence="1">Uncharacterized protein</fullName>
    </submittedName>
</protein>
<organism evidence="1 2">
    <name type="scientific">Diversispora epigaea</name>
    <dbReference type="NCBI Taxonomy" id="1348612"/>
    <lineage>
        <taxon>Eukaryota</taxon>
        <taxon>Fungi</taxon>
        <taxon>Fungi incertae sedis</taxon>
        <taxon>Mucoromycota</taxon>
        <taxon>Glomeromycotina</taxon>
        <taxon>Glomeromycetes</taxon>
        <taxon>Diversisporales</taxon>
        <taxon>Diversisporaceae</taxon>
        <taxon>Diversispora</taxon>
    </lineage>
</organism>
<dbReference type="Proteomes" id="UP000266861">
    <property type="component" value="Unassembled WGS sequence"/>
</dbReference>
<evidence type="ECO:0000313" key="2">
    <source>
        <dbReference type="Proteomes" id="UP000266861"/>
    </source>
</evidence>
<keyword evidence="2" id="KW-1185">Reference proteome</keyword>
<proteinExistence type="predicted"/>
<sequence>MESDNVFSNFYENNSSYSEFFEIEDNNKSNFEFFNEENYFEILNSLKNKEQDDVIRQSDAEEDDIDLEQEMQQINEEFSQVIGEDSKNKLTSCILMDIVNGKFQTCGADYTCRQNY</sequence>
<dbReference type="OrthoDB" id="10501423at2759"/>
<comment type="caution">
    <text evidence="1">The sequence shown here is derived from an EMBL/GenBank/DDBJ whole genome shotgun (WGS) entry which is preliminary data.</text>
</comment>
<name>A0A397JD93_9GLOM</name>
<gene>
    <name evidence="1" type="ORF">Glove_75g70</name>
</gene>
<accession>A0A397JD93</accession>
<evidence type="ECO:0000313" key="1">
    <source>
        <dbReference type="EMBL" id="RHZ84768.1"/>
    </source>
</evidence>
<reference evidence="1 2" key="1">
    <citation type="submission" date="2018-08" db="EMBL/GenBank/DDBJ databases">
        <title>Genome and evolution of the arbuscular mycorrhizal fungus Diversispora epigaea (formerly Glomus versiforme) and its bacterial endosymbionts.</title>
        <authorList>
            <person name="Sun X."/>
            <person name="Fei Z."/>
            <person name="Harrison M."/>
        </authorList>
    </citation>
    <scope>NUCLEOTIDE SEQUENCE [LARGE SCALE GENOMIC DNA]</scope>
    <source>
        <strain evidence="1 2">IT104</strain>
    </source>
</reference>
<dbReference type="AlphaFoldDB" id="A0A397JD93"/>